<dbReference type="Pfam" id="PF00144">
    <property type="entry name" value="Beta-lactamase"/>
    <property type="match status" value="1"/>
</dbReference>
<dbReference type="Gene3D" id="3.40.710.10">
    <property type="entry name" value="DD-peptidase/beta-lactamase superfamily"/>
    <property type="match status" value="1"/>
</dbReference>
<dbReference type="RefSeq" id="WP_184009224.1">
    <property type="nucleotide sequence ID" value="NZ_JACIJS010000003.1"/>
</dbReference>
<dbReference type="InterPro" id="IPR012338">
    <property type="entry name" value="Beta-lactam/transpept-like"/>
</dbReference>
<organism evidence="2 3">
    <name type="scientific">Rubricella aquisinus</name>
    <dbReference type="NCBI Taxonomy" id="2028108"/>
    <lineage>
        <taxon>Bacteria</taxon>
        <taxon>Pseudomonadati</taxon>
        <taxon>Pseudomonadota</taxon>
        <taxon>Alphaproteobacteria</taxon>
        <taxon>Rhodobacterales</taxon>
        <taxon>Paracoccaceae</taxon>
        <taxon>Rubricella</taxon>
    </lineage>
</organism>
<dbReference type="EMBL" id="JACIJS010000003">
    <property type="protein sequence ID" value="MBB5515022.1"/>
    <property type="molecule type" value="Genomic_DNA"/>
</dbReference>
<protein>
    <submittedName>
        <fullName evidence="2">CubicO group peptidase (Beta-lactamase class C family)</fullName>
    </submittedName>
</protein>
<evidence type="ECO:0000313" key="3">
    <source>
        <dbReference type="Proteomes" id="UP000553766"/>
    </source>
</evidence>
<accession>A0A840WMY5</accession>
<name>A0A840WMY5_9RHOB</name>
<dbReference type="AlphaFoldDB" id="A0A840WMY5"/>
<evidence type="ECO:0000259" key="1">
    <source>
        <dbReference type="Pfam" id="PF00144"/>
    </source>
</evidence>
<evidence type="ECO:0000313" key="2">
    <source>
        <dbReference type="EMBL" id="MBB5515022.1"/>
    </source>
</evidence>
<keyword evidence="3" id="KW-1185">Reference proteome</keyword>
<dbReference type="SUPFAM" id="SSF56601">
    <property type="entry name" value="beta-lactamase/transpeptidase-like"/>
    <property type="match status" value="1"/>
</dbReference>
<sequence>MSNPLPALSRNGTLMTPEGGPPGAWWSLTKPVLAVAMLKLAEQGRIDLDASYEAHPFTFLQLLANTSGVPNYTDLPAYRADVAAGVAPWTDADLLTETGLTPRFPPGTAWAYSNTGFMLIRQTIERIMDRRIDEAIASLLFAPMGIADTRIAHAPEDMAACAWAGDRAYHPGWVYHRMAVGPASDAVRFLDSVFQGGFLSAAGRARLTQRTELGPGPKGRPWRTAAYGLGLMAGEMQAGRAFGHSGVGPYSVSAAYHFPDRPDRPTACAFGPGADETEVEWQVVRAAYSPD</sequence>
<dbReference type="InterPro" id="IPR001466">
    <property type="entry name" value="Beta-lactam-related"/>
</dbReference>
<dbReference type="Proteomes" id="UP000553766">
    <property type="component" value="Unassembled WGS sequence"/>
</dbReference>
<gene>
    <name evidence="2" type="ORF">FHS89_001032</name>
</gene>
<reference evidence="2 3" key="1">
    <citation type="submission" date="2020-08" db="EMBL/GenBank/DDBJ databases">
        <title>Genomic Encyclopedia of Type Strains, Phase IV (KMG-IV): sequencing the most valuable type-strain genomes for metagenomic binning, comparative biology and taxonomic classification.</title>
        <authorList>
            <person name="Goeker M."/>
        </authorList>
    </citation>
    <scope>NUCLEOTIDE SEQUENCE [LARGE SCALE GENOMIC DNA]</scope>
    <source>
        <strain evidence="2 3">DSM 103377</strain>
    </source>
</reference>
<comment type="caution">
    <text evidence="2">The sequence shown here is derived from an EMBL/GenBank/DDBJ whole genome shotgun (WGS) entry which is preliminary data.</text>
</comment>
<feature type="domain" description="Beta-lactamase-related" evidence="1">
    <location>
        <begin position="25"/>
        <end position="261"/>
    </location>
</feature>
<proteinExistence type="predicted"/>
<dbReference type="PANTHER" id="PTHR43283">
    <property type="entry name" value="BETA-LACTAMASE-RELATED"/>
    <property type="match status" value="1"/>
</dbReference>
<dbReference type="InterPro" id="IPR050789">
    <property type="entry name" value="Diverse_Enzym_Activities"/>
</dbReference>